<feature type="compositionally biased region" description="Polar residues" evidence="1">
    <location>
        <begin position="77"/>
        <end position="86"/>
    </location>
</feature>
<gene>
    <name evidence="2" type="ORF">NC653_024960</name>
</gene>
<feature type="compositionally biased region" description="Basic residues" evidence="1">
    <location>
        <begin position="42"/>
        <end position="54"/>
    </location>
</feature>
<keyword evidence="3" id="KW-1185">Reference proteome</keyword>
<name>A0AAD6MAF5_9ROSI</name>
<protein>
    <submittedName>
        <fullName evidence="2">Uncharacterized protein</fullName>
    </submittedName>
</protein>
<accession>A0AAD6MAF5</accession>
<evidence type="ECO:0000313" key="2">
    <source>
        <dbReference type="EMBL" id="KAJ6981717.1"/>
    </source>
</evidence>
<dbReference type="AlphaFoldDB" id="A0AAD6MAF5"/>
<organism evidence="2 3">
    <name type="scientific">Populus alba x Populus x berolinensis</name>
    <dbReference type="NCBI Taxonomy" id="444605"/>
    <lineage>
        <taxon>Eukaryota</taxon>
        <taxon>Viridiplantae</taxon>
        <taxon>Streptophyta</taxon>
        <taxon>Embryophyta</taxon>
        <taxon>Tracheophyta</taxon>
        <taxon>Spermatophyta</taxon>
        <taxon>Magnoliopsida</taxon>
        <taxon>eudicotyledons</taxon>
        <taxon>Gunneridae</taxon>
        <taxon>Pentapetalae</taxon>
        <taxon>rosids</taxon>
        <taxon>fabids</taxon>
        <taxon>Malpighiales</taxon>
        <taxon>Salicaceae</taxon>
        <taxon>Saliceae</taxon>
        <taxon>Populus</taxon>
    </lineage>
</organism>
<reference evidence="2" key="1">
    <citation type="journal article" date="2023" name="Mol. Ecol. Resour.">
        <title>Chromosome-level genome assembly of a triploid poplar Populus alba 'Berolinensis'.</title>
        <authorList>
            <person name="Chen S."/>
            <person name="Yu Y."/>
            <person name="Wang X."/>
            <person name="Wang S."/>
            <person name="Zhang T."/>
            <person name="Zhou Y."/>
            <person name="He R."/>
            <person name="Meng N."/>
            <person name="Wang Y."/>
            <person name="Liu W."/>
            <person name="Liu Z."/>
            <person name="Liu J."/>
            <person name="Guo Q."/>
            <person name="Huang H."/>
            <person name="Sederoff R.R."/>
            <person name="Wang G."/>
            <person name="Qu G."/>
            <person name="Chen S."/>
        </authorList>
    </citation>
    <scope>NUCLEOTIDE SEQUENCE</scope>
    <source>
        <strain evidence="2">SC-2020</strain>
    </source>
</reference>
<sequence length="96" mass="10690">MALTNSRSSFSILPSHQNPLLSSLTLSPHFQIHRKRLSIVSHRKTRRRPRRKLAGGKDMSVAITMPTPSHRRDKSQDSVLDSTNSAGEGEMLTADV</sequence>
<dbReference type="Proteomes" id="UP001164929">
    <property type="component" value="Chromosome 10"/>
</dbReference>
<proteinExistence type="predicted"/>
<feature type="region of interest" description="Disordered" evidence="1">
    <location>
        <begin position="42"/>
        <end position="96"/>
    </location>
</feature>
<evidence type="ECO:0000313" key="3">
    <source>
        <dbReference type="Proteomes" id="UP001164929"/>
    </source>
</evidence>
<evidence type="ECO:0000256" key="1">
    <source>
        <dbReference type="SAM" id="MobiDB-lite"/>
    </source>
</evidence>
<comment type="caution">
    <text evidence="2">The sequence shown here is derived from an EMBL/GenBank/DDBJ whole genome shotgun (WGS) entry which is preliminary data.</text>
</comment>
<dbReference type="EMBL" id="JAQIZT010000010">
    <property type="protein sequence ID" value="KAJ6981717.1"/>
    <property type="molecule type" value="Genomic_DNA"/>
</dbReference>